<evidence type="ECO:0000313" key="3">
    <source>
        <dbReference type="Proteomes" id="UP000012174"/>
    </source>
</evidence>
<protein>
    <submittedName>
        <fullName evidence="2">Uncharacterized protein</fullName>
    </submittedName>
</protein>
<dbReference type="KEGG" id="ela:UCREL1_10230"/>
<proteinExistence type="predicted"/>
<feature type="region of interest" description="Disordered" evidence="1">
    <location>
        <begin position="294"/>
        <end position="323"/>
    </location>
</feature>
<evidence type="ECO:0000256" key="1">
    <source>
        <dbReference type="SAM" id="MobiDB-lite"/>
    </source>
</evidence>
<sequence length="521" mass="57227">MRRTAPHLVAPCSSDGYSDHSRAPSGKLQRDNGDDNDHKDSDSRPQQDDDQQQQQQQQQPEEKKTSLYEELFPEEKKRNARSPPLDDTQQSRWASQLLEEPPDVMDVPEGLDVDDELFGEQSSAVPRAACMLVLSAASKNLMESDFLRLGVKGRHVEGWVSGILKVIQARDPDTLEPLDFYYILFDSRASAAAYSLEVFRLWKLGKKAMWGPTAATTAALGPSSPFSSSSSSSFSSPVLEKLRKKTRARREKFDDGGEDPEPTLSSFTLVLPSQRHYLQLDDYPRSAYARRLRMQGAAPRGMSSDSSSVATPPPPPPAPGAHNNKLFLVLLTVDGNSSGGDALATPGALRHAIEEDSVERNLAWRVVGLGGDHGDGIKSSVRGVLPLGKGRSSQYSDQAVAAVLKKKTSSNTSTTTTNSSSSSSSSAGDSSNSGGSSSNKAPPAATLPEDRKEIENVERKYRRYSRFVISFADEAEARRFVRCWHRRELVLRTGGQQQQQDKNNKAPHWEESRVVNASVLW</sequence>
<evidence type="ECO:0000313" key="2">
    <source>
        <dbReference type="EMBL" id="EMR62831.1"/>
    </source>
</evidence>
<gene>
    <name evidence="2" type="ORF">UCREL1_10230</name>
</gene>
<feature type="compositionally biased region" description="Basic and acidic residues" evidence="1">
    <location>
        <begin position="60"/>
        <end position="77"/>
    </location>
</feature>
<name>M7SZ23_EUTLA</name>
<feature type="compositionally biased region" description="Low complexity" evidence="1">
    <location>
        <begin position="409"/>
        <end position="439"/>
    </location>
</feature>
<dbReference type="Proteomes" id="UP000012174">
    <property type="component" value="Unassembled WGS sequence"/>
</dbReference>
<dbReference type="HOGENOM" id="CLU_045435_2_1_1"/>
<dbReference type="OrthoDB" id="5332316at2759"/>
<dbReference type="EMBL" id="KB707370">
    <property type="protein sequence ID" value="EMR62831.1"/>
    <property type="molecule type" value="Genomic_DNA"/>
</dbReference>
<reference evidence="3" key="1">
    <citation type="journal article" date="2013" name="Genome Announc.">
        <title>Draft genome sequence of the grapevine dieback fungus Eutypa lata UCR-EL1.</title>
        <authorList>
            <person name="Blanco-Ulate B."/>
            <person name="Rolshausen P.E."/>
            <person name="Cantu D."/>
        </authorList>
    </citation>
    <scope>NUCLEOTIDE SEQUENCE [LARGE SCALE GENOMIC DNA]</scope>
    <source>
        <strain evidence="3">UCR-EL1</strain>
    </source>
</reference>
<feature type="compositionally biased region" description="Basic and acidic residues" evidence="1">
    <location>
        <begin position="17"/>
        <end position="47"/>
    </location>
</feature>
<dbReference type="AlphaFoldDB" id="M7SZ23"/>
<feature type="compositionally biased region" description="Low complexity" evidence="1">
    <location>
        <begin position="221"/>
        <end position="237"/>
    </location>
</feature>
<accession>M7SZ23</accession>
<keyword evidence="3" id="KW-1185">Reference proteome</keyword>
<feature type="region of interest" description="Disordered" evidence="1">
    <location>
        <begin position="405"/>
        <end position="452"/>
    </location>
</feature>
<dbReference type="eggNOG" id="ENOG502SPB4">
    <property type="taxonomic scope" value="Eukaryota"/>
</dbReference>
<feature type="region of interest" description="Disordered" evidence="1">
    <location>
        <begin position="1"/>
        <end position="90"/>
    </location>
</feature>
<organism evidence="2 3">
    <name type="scientific">Eutypa lata (strain UCR-EL1)</name>
    <name type="common">Grapevine dieback disease fungus</name>
    <name type="synonym">Eutypa armeniacae</name>
    <dbReference type="NCBI Taxonomy" id="1287681"/>
    <lineage>
        <taxon>Eukaryota</taxon>
        <taxon>Fungi</taxon>
        <taxon>Dikarya</taxon>
        <taxon>Ascomycota</taxon>
        <taxon>Pezizomycotina</taxon>
        <taxon>Sordariomycetes</taxon>
        <taxon>Xylariomycetidae</taxon>
        <taxon>Xylariales</taxon>
        <taxon>Diatrypaceae</taxon>
        <taxon>Eutypa</taxon>
    </lineage>
</organism>
<feature type="region of interest" description="Disordered" evidence="1">
    <location>
        <begin position="221"/>
        <end position="265"/>
    </location>
</feature>
<dbReference type="OMA" id="WVLDFED"/>